<evidence type="ECO:0000256" key="1">
    <source>
        <dbReference type="SAM" id="MobiDB-lite"/>
    </source>
</evidence>
<proteinExistence type="predicted"/>
<organism evidence="2 3">
    <name type="scientific">Citricoccus muralis</name>
    <dbReference type="NCBI Taxonomy" id="169134"/>
    <lineage>
        <taxon>Bacteria</taxon>
        <taxon>Bacillati</taxon>
        <taxon>Actinomycetota</taxon>
        <taxon>Actinomycetes</taxon>
        <taxon>Micrococcales</taxon>
        <taxon>Micrococcaceae</taxon>
        <taxon>Citricoccus</taxon>
    </lineage>
</organism>
<evidence type="ECO:0000313" key="3">
    <source>
        <dbReference type="Proteomes" id="UP001219037"/>
    </source>
</evidence>
<accession>A0ABY8H4J9</accession>
<protein>
    <submittedName>
        <fullName evidence="2">Uncharacterized protein</fullName>
    </submittedName>
</protein>
<evidence type="ECO:0000313" key="2">
    <source>
        <dbReference type="EMBL" id="WFP16020.1"/>
    </source>
</evidence>
<reference evidence="2 3" key="1">
    <citation type="submission" date="2023-04" db="EMBL/GenBank/DDBJ databases">
        <title>Funneling lignin-derived compounds into biodiesel using alkali-halophilic Citricoccus sp. P2.</title>
        <authorList>
            <person name="Luo C.-B."/>
        </authorList>
    </citation>
    <scope>NUCLEOTIDE SEQUENCE [LARGE SCALE GENOMIC DNA]</scope>
    <source>
        <strain evidence="2 3">P2</strain>
    </source>
</reference>
<feature type="compositionally biased region" description="Acidic residues" evidence="1">
    <location>
        <begin position="34"/>
        <end position="44"/>
    </location>
</feature>
<dbReference type="Proteomes" id="UP001219037">
    <property type="component" value="Chromosome"/>
</dbReference>
<dbReference type="EMBL" id="CP121252">
    <property type="protein sequence ID" value="WFP16020.1"/>
    <property type="molecule type" value="Genomic_DNA"/>
</dbReference>
<keyword evidence="3" id="KW-1185">Reference proteome</keyword>
<name>A0ABY8H4J9_9MICC</name>
<dbReference type="RefSeq" id="WP_278157188.1">
    <property type="nucleotide sequence ID" value="NZ_CP121252.1"/>
</dbReference>
<gene>
    <name evidence="2" type="ORF">P8192_11550</name>
</gene>
<sequence length="44" mass="4561">MPAIVNITAIALYMIFSGKAERPALAAQPAGGEGTEDDADQTRV</sequence>
<feature type="region of interest" description="Disordered" evidence="1">
    <location>
        <begin position="24"/>
        <end position="44"/>
    </location>
</feature>